<dbReference type="Proteomes" id="UP000300067">
    <property type="component" value="Chromosome"/>
</dbReference>
<sequence length="187" mass="21491">MTFNFETIRVTNVTQVPVKRIVTSIPLRKPRAGIEFFRIRPEKEWQFDTYLLDLGGKGEGEGKFLLTPELYPEVIETKKLKLVKIYTGITYGNSDLFLTDIPFPDADGADNEYNRTRRIAYETAMTQWVKLQTDDGSYSTVLAMSKLPEPIYPEEPRTIMEALPIAFKDKVIDCIDHPVLKKIRGEL</sequence>
<name>A0A4P8QTV4_METMZ</name>
<gene>
    <name evidence="1" type="ORF">DKM28_01000</name>
</gene>
<reference evidence="1 2" key="1">
    <citation type="submission" date="2018-05" db="EMBL/GenBank/DDBJ databases">
        <title>Methanosarcina gilichinskyana sp. nov., a novel methanogenic archaeon isolated from Holocene permafrost, North East Russia.</title>
        <authorList>
            <person name="Oshurkova V."/>
            <person name="Meer M."/>
            <person name="Bochkareva O."/>
            <person name="Shcherbakova V."/>
        </authorList>
    </citation>
    <scope>NUCLEOTIDE SEQUENCE [LARGE SCALE GENOMIC DNA]</scope>
    <source>
        <strain evidence="1 2">JL01</strain>
    </source>
</reference>
<proteinExistence type="predicted"/>
<dbReference type="EMBL" id="CP029709">
    <property type="protein sequence ID" value="QCR14818.1"/>
    <property type="molecule type" value="Genomic_DNA"/>
</dbReference>
<dbReference type="AlphaFoldDB" id="A0A4P8QTV4"/>
<protein>
    <submittedName>
        <fullName evidence="1">Uncharacterized protein</fullName>
    </submittedName>
</protein>
<accession>A0A4P8QTV4</accession>
<organism evidence="1 2">
    <name type="scientific">Methanosarcina mazei</name>
    <name type="common">Methanosarcina frisia</name>
    <dbReference type="NCBI Taxonomy" id="2209"/>
    <lineage>
        <taxon>Archaea</taxon>
        <taxon>Methanobacteriati</taxon>
        <taxon>Methanobacteriota</taxon>
        <taxon>Stenosarchaea group</taxon>
        <taxon>Methanomicrobia</taxon>
        <taxon>Methanosarcinales</taxon>
        <taxon>Methanosarcinaceae</taxon>
        <taxon>Methanosarcina</taxon>
    </lineage>
</organism>
<evidence type="ECO:0000313" key="1">
    <source>
        <dbReference type="EMBL" id="QCR14818.1"/>
    </source>
</evidence>
<evidence type="ECO:0000313" key="2">
    <source>
        <dbReference type="Proteomes" id="UP000300067"/>
    </source>
</evidence>